<dbReference type="Pfam" id="PF17963">
    <property type="entry name" value="Big_9"/>
    <property type="match status" value="5"/>
</dbReference>
<evidence type="ECO:0000256" key="2">
    <source>
        <dbReference type="ARBA" id="ARBA00023295"/>
    </source>
</evidence>
<dbReference type="Proteomes" id="UP000487882">
    <property type="component" value="Unassembled WGS sequence"/>
</dbReference>
<feature type="domain" description="Fibronectin type-III" evidence="5">
    <location>
        <begin position="1559"/>
        <end position="1656"/>
    </location>
</feature>
<dbReference type="InterPro" id="IPR050964">
    <property type="entry name" value="Striated_Muscle_Regulatory"/>
</dbReference>
<keyword evidence="3" id="KW-0624">Polysaccharide degradation</keyword>
<keyword evidence="1" id="KW-0677">Repeat</keyword>
<protein>
    <submittedName>
        <fullName evidence="6">ATPase AAA</fullName>
    </submittedName>
</protein>
<proteinExistence type="predicted"/>
<keyword evidence="7" id="KW-1185">Reference proteome</keyword>
<dbReference type="InterPro" id="IPR036116">
    <property type="entry name" value="FN3_sf"/>
</dbReference>
<dbReference type="PROSITE" id="PS50853">
    <property type="entry name" value="FN3"/>
    <property type="match status" value="2"/>
</dbReference>
<keyword evidence="4" id="KW-0812">Transmembrane</keyword>
<keyword evidence="4" id="KW-0472">Membrane</keyword>
<dbReference type="PANTHER" id="PTHR13817">
    <property type="entry name" value="TITIN"/>
    <property type="match status" value="1"/>
</dbReference>
<evidence type="ECO:0000256" key="4">
    <source>
        <dbReference type="SAM" id="Phobius"/>
    </source>
</evidence>
<sequence length="1962" mass="205868">MGELPQQPSPHRPGAKRWLLPVLMLAAVFAITCGAILVHVVSRKQVRLDDGTVWVTSQADQKAARYNVRLREANAAVSAQSANFDVAQHDDVMLLSEQQRTASVEQSSVTISDGVRTNASMRAYAGAGIAVIFDSSTGKVWVGDSDDVAAISPAGTDPNMDLGAGGMVAVAHDGTVFGFDGRNAKVHRLDGSSTSPKEVCTLNHGERVHADSFTVIDGEPVISSGNTVFYGDTSVAVDGVDTLILQEPPSDGEQHGWVAASADGVFVSLKLDGSATPRVHDTGGTGAATAPVSVNGCVHAVWAQSARNYLHTCSAQESALFQDLQSVASTSDLRLRVNHRQVVVNDVANGDIWDPASSTEVIRIQWHALDTDANESESEQHDSTSARHEFAQHCSLDSASIRAVNDEFSMRVGAHMVLDPLRNDEQSDCSVLRIAAIRGVDDGLIAVASIYDGRFLQVNAIKAGRATFTYEITDGHGQSSYATVVVTVSDDSRNRSPEQTEKPESIDVEQGAIYTVNALGGFTDPDGDPLTLTGAVVANTDAATVSTRADGRLVFNAGSMTQGRAIVNVSVSDGMSVGEGTIYFTVRPANTLSVSIDPVSRTAVPNTPITVYLSDAVHATSMNAPQLTQVDAPERTSATMLSTDLAFTFQATDAGTYLVPYTVEQGSVAATGLVRIDVQAQQQEKAAPIAVTDAALLSADGTAIVEPLGNDIDPMGGVLSVRTVQTPADSGIAVGIAANKRVYITARSLPDSPVSLTYAVANEMGASTGTIVVQPPVTFSNSSVLRAGDINASVRTGGIVSVSVLDHITPKGDTAVALDSELLTDAQAFSGLAFVSADAVRYQAPSVEGDFPLTYTVTDASGNQASGTITFHVHTSSAETKAAPRPADVEAQVAAGRTIRIPIALTGIDDDGDDIQLLGLGNTAPSLGRVTETGADYLLYEAYADSAGTDTFSYAVEDWTGRRAQAHVRVGIVGNAASSTVLARDDAVSLRPNTAVSIPVLLNDISSDGDELALSSDLECQGIEHAEVHGSAIVLTAPAQAGTAYVVYTARNAAGICDHALLKVSVDPDAPIQPPIAYDYRVPASATIDKRTVNVDVAEWIANPSGNSDELSVSVDPSAADHARVIGRSTLSIDLTDETQFIPYTVSNVKHHVSSTAFIQVPAYGVFAPMLRPKAPELRVHAGESITIPIADYVRVGAGKTPRIDRGESVSATKSADSDHIVDDSTVRFTAVKDYSGPASITFTVADGIRGSQRIVNSAVLTLPITVVGSTNAAPMFSSTSIDVAAGETVTIDVNALLHADSTGNASYRFFGGTASTPFTSSLSESGILTVVADATATAGVTQSIPLSVDYGNGVVQAGVTVRTVASTRPLARIQERTVPLKPGESTDLHVLDGAYNPFDAPLNIVSAAGDYPSELSVRVDGDIVHVTAATGAAAITHHLTVVVQDATENEHRRARATFTIPIQDVPEPPLLLPTAVEAQDEAVTLGWMPGDANGSPISEYQVLWNGGDSHGEQSCGIATNCRVTGLTNGITYSLAVKARNAIGWSQDSASVTAKPDRMPTAPRNVQVAGGYRTLTVTWSEPAYEGSRPTSYVVHASASNGWSGTTTVEQALSATIDVPNASISDSARFTATVAARNELGEGEASATAETRDVWGDPDPPTVLITQNGDHVDGIVTLGDMRNAGCATVTLSDGEASCSALEFSVPIEKYFADVQVRATVKARKQPSHEANGVSNTITLNATIAVPNATVRVESGNKCVASWSVGEGKADGVHLRFGSAEPQDQSVSGTASVTLNPWQSCPTAEVTAHFQGHMGEPVRATYAYQYRVNPVIDESKVHVSRSATNSNALVMHAEADAFETYGQEAAISVMLSDGRAIDWKPNADIPMSNLKDGTRWRVQVCFTADPNYRSVTEWHTIEPASIRVSPSSVWLDSQRNPSVTAVPAMTPAHAAISPQIVRSTYDQR</sequence>
<keyword evidence="2" id="KW-0378">Hydrolase</keyword>
<dbReference type="SMART" id="SM00060">
    <property type="entry name" value="FN3"/>
    <property type="match status" value="2"/>
</dbReference>
<comment type="caution">
    <text evidence="6">The sequence shown here is derived from an EMBL/GenBank/DDBJ whole genome shotgun (WGS) entry which is preliminary data.</text>
</comment>
<name>A0A7K1J5L2_9BIFI</name>
<evidence type="ECO:0000313" key="7">
    <source>
        <dbReference type="Proteomes" id="UP000487882"/>
    </source>
</evidence>
<dbReference type="InterPro" id="IPR013783">
    <property type="entry name" value="Ig-like_fold"/>
</dbReference>
<dbReference type="PANTHER" id="PTHR13817:SF166">
    <property type="entry name" value="NEURONAL IGCAM-RELATED"/>
    <property type="match status" value="1"/>
</dbReference>
<feature type="domain" description="Fibronectin type-III" evidence="5">
    <location>
        <begin position="1466"/>
        <end position="1557"/>
    </location>
</feature>
<dbReference type="InterPro" id="IPR003961">
    <property type="entry name" value="FN3_dom"/>
</dbReference>
<gene>
    <name evidence="6" type="ORF">GSD1FS_1174</name>
</gene>
<dbReference type="Pfam" id="PF00041">
    <property type="entry name" value="fn3"/>
    <property type="match status" value="1"/>
</dbReference>
<reference evidence="6 7" key="1">
    <citation type="submission" date="2019-09" db="EMBL/GenBank/DDBJ databases">
        <title>Bifidobacterium canis sp. nov., isolated from the digestive tract of German Shepherd dog puppy.</title>
        <authorList>
            <person name="Bunesova V."/>
        </authorList>
    </citation>
    <scope>NUCLEOTIDE SEQUENCE [LARGE SCALE GENOMIC DNA]</scope>
    <source>
        <strain evidence="6 7">GSD1FS</strain>
    </source>
</reference>
<dbReference type="GO" id="GO:0016798">
    <property type="term" value="F:hydrolase activity, acting on glycosyl bonds"/>
    <property type="evidence" value="ECO:0007669"/>
    <property type="project" value="UniProtKB-KW"/>
</dbReference>
<keyword evidence="2" id="KW-0326">Glycosidase</keyword>
<feature type="transmembrane region" description="Helical" evidence="4">
    <location>
        <begin position="18"/>
        <end position="41"/>
    </location>
</feature>
<dbReference type="CDD" id="cd00063">
    <property type="entry name" value="FN3"/>
    <property type="match status" value="2"/>
</dbReference>
<evidence type="ECO:0000259" key="5">
    <source>
        <dbReference type="PROSITE" id="PS50853"/>
    </source>
</evidence>
<keyword evidence="3" id="KW-0119">Carbohydrate metabolism</keyword>
<dbReference type="RefSeq" id="WP_155588761.1">
    <property type="nucleotide sequence ID" value="NZ_WNLP01000005.1"/>
</dbReference>
<dbReference type="Gene3D" id="2.60.40.3440">
    <property type="match status" value="1"/>
</dbReference>
<dbReference type="Gene3D" id="2.60.40.10">
    <property type="entry name" value="Immunoglobulins"/>
    <property type="match status" value="2"/>
</dbReference>
<keyword evidence="4" id="KW-1133">Transmembrane helix</keyword>
<accession>A0A7K1J5L2</accession>
<dbReference type="GO" id="GO:0000272">
    <property type="term" value="P:polysaccharide catabolic process"/>
    <property type="evidence" value="ECO:0007669"/>
    <property type="project" value="UniProtKB-KW"/>
</dbReference>
<evidence type="ECO:0000313" key="6">
    <source>
        <dbReference type="EMBL" id="MUH59831.1"/>
    </source>
</evidence>
<evidence type="ECO:0000256" key="1">
    <source>
        <dbReference type="ARBA" id="ARBA00022737"/>
    </source>
</evidence>
<evidence type="ECO:0000256" key="3">
    <source>
        <dbReference type="ARBA" id="ARBA00023326"/>
    </source>
</evidence>
<dbReference type="SUPFAM" id="SSF49265">
    <property type="entry name" value="Fibronectin type III"/>
    <property type="match status" value="1"/>
</dbReference>
<organism evidence="6 7">
    <name type="scientific">Bifidobacterium canis</name>
    <dbReference type="NCBI Taxonomy" id="2610880"/>
    <lineage>
        <taxon>Bacteria</taxon>
        <taxon>Bacillati</taxon>
        <taxon>Actinomycetota</taxon>
        <taxon>Actinomycetes</taxon>
        <taxon>Bifidobacteriales</taxon>
        <taxon>Bifidobacteriaceae</taxon>
        <taxon>Bifidobacterium</taxon>
    </lineage>
</organism>
<dbReference type="EMBL" id="WNLP01000005">
    <property type="protein sequence ID" value="MUH59831.1"/>
    <property type="molecule type" value="Genomic_DNA"/>
</dbReference>